<proteinExistence type="predicted"/>
<evidence type="ECO:0000313" key="3">
    <source>
        <dbReference type="Proteomes" id="UP001187192"/>
    </source>
</evidence>
<keyword evidence="3" id="KW-1185">Reference proteome</keyword>
<evidence type="ECO:0000256" key="1">
    <source>
        <dbReference type="SAM" id="MobiDB-lite"/>
    </source>
</evidence>
<protein>
    <submittedName>
        <fullName evidence="2">Uncharacterized protein</fullName>
    </submittedName>
</protein>
<feature type="region of interest" description="Disordered" evidence="1">
    <location>
        <begin position="1"/>
        <end position="54"/>
    </location>
</feature>
<dbReference type="AlphaFoldDB" id="A0AA88E0H8"/>
<gene>
    <name evidence="2" type="ORF">TIFTF001_034436</name>
</gene>
<dbReference type="EMBL" id="BTGU01000228">
    <property type="protein sequence ID" value="GMN65363.1"/>
    <property type="molecule type" value="Genomic_DNA"/>
</dbReference>
<organism evidence="2 3">
    <name type="scientific">Ficus carica</name>
    <name type="common">Common fig</name>
    <dbReference type="NCBI Taxonomy" id="3494"/>
    <lineage>
        <taxon>Eukaryota</taxon>
        <taxon>Viridiplantae</taxon>
        <taxon>Streptophyta</taxon>
        <taxon>Embryophyta</taxon>
        <taxon>Tracheophyta</taxon>
        <taxon>Spermatophyta</taxon>
        <taxon>Magnoliopsida</taxon>
        <taxon>eudicotyledons</taxon>
        <taxon>Gunneridae</taxon>
        <taxon>Pentapetalae</taxon>
        <taxon>rosids</taxon>
        <taxon>fabids</taxon>
        <taxon>Rosales</taxon>
        <taxon>Moraceae</taxon>
        <taxon>Ficeae</taxon>
        <taxon>Ficus</taxon>
    </lineage>
</organism>
<feature type="non-terminal residue" evidence="2">
    <location>
        <position position="1"/>
    </location>
</feature>
<evidence type="ECO:0000313" key="2">
    <source>
        <dbReference type="EMBL" id="GMN65363.1"/>
    </source>
</evidence>
<comment type="caution">
    <text evidence="2">The sequence shown here is derived from an EMBL/GenBank/DDBJ whole genome shotgun (WGS) entry which is preliminary data.</text>
</comment>
<reference evidence="2" key="1">
    <citation type="submission" date="2023-07" db="EMBL/GenBank/DDBJ databases">
        <title>draft genome sequence of fig (Ficus carica).</title>
        <authorList>
            <person name="Takahashi T."/>
            <person name="Nishimura K."/>
        </authorList>
    </citation>
    <scope>NUCLEOTIDE SEQUENCE</scope>
</reference>
<dbReference type="Proteomes" id="UP001187192">
    <property type="component" value="Unassembled WGS sequence"/>
</dbReference>
<sequence>MEKQKEINQRGGRRRFEKNGEAKGITHPRQSDCGSIPEEEEALRPRSSSSQKLQICSDVQRSGMEDHGNNQVTGFLTKVISEMNEIKGELRSLNNGLISLRDDQKRFEDHTRESLQYIMNGLKRVEGFGQYGGVDGSGKKDDGSVDNLHQKHNSCFAKGINIENKRA</sequence>
<accession>A0AA88E0H8</accession>
<name>A0AA88E0H8_FICCA</name>